<evidence type="ECO:0000313" key="7">
    <source>
        <dbReference type="Proteomes" id="UP000663853"/>
    </source>
</evidence>
<evidence type="ECO:0000256" key="4">
    <source>
        <dbReference type="ARBA" id="ARBA00048014"/>
    </source>
</evidence>
<dbReference type="PANTHER" id="PTHR22914:SF44">
    <property type="entry name" value="CHITIN SYNTHASE 2"/>
    <property type="match status" value="1"/>
</dbReference>
<dbReference type="EC" id="2.4.1.16" evidence="5"/>
<comment type="catalytic activity">
    <reaction evidence="4 5">
        <text>[(1-&gt;4)-N-acetyl-beta-D-glucosaminyl](n) + UDP-N-acetyl-alpha-D-glucosamine = [(1-&gt;4)-N-acetyl-beta-D-glucosaminyl](n+1) + UDP + H(+)</text>
        <dbReference type="Rhea" id="RHEA:16637"/>
        <dbReference type="Rhea" id="RHEA-COMP:9593"/>
        <dbReference type="Rhea" id="RHEA-COMP:9595"/>
        <dbReference type="ChEBI" id="CHEBI:15378"/>
        <dbReference type="ChEBI" id="CHEBI:17029"/>
        <dbReference type="ChEBI" id="CHEBI:57705"/>
        <dbReference type="ChEBI" id="CHEBI:58223"/>
        <dbReference type="EC" id="2.4.1.16"/>
    </reaction>
</comment>
<sequence length="189" mass="21340">MRRTTVRDVKLQQGNLVLDMHSRTELSVVITMCNEAEILFVKTMNAVIRNISRLCGRYKSKSRGPEGWKKVVVCVVSDGRSKINQRTLKILQLMGCYQDGIVKDEVAGKNVTAHIFEYTSTVVISGSAEVAQGSVPVQILFCLKEQNKKKLKSHRWFFNAFGPHIKPYVCILLDVGTNQHFDLRVVGML</sequence>
<comment type="function">
    <text evidence="5">Polymerizes chitin, a structural polymer of the cell wall and septum, by transferring the sugar moiety of UDP-GlcNAc to the non-reducing end of the growing chitin polymer.</text>
</comment>
<reference evidence="6" key="1">
    <citation type="submission" date="2021-01" db="EMBL/GenBank/DDBJ databases">
        <authorList>
            <person name="Kaushik A."/>
        </authorList>
    </citation>
    <scope>NUCLEOTIDE SEQUENCE</scope>
    <source>
        <strain evidence="6">AG6-10EEA</strain>
    </source>
</reference>
<keyword evidence="5" id="KW-0328">Glycosyltransferase</keyword>
<keyword evidence="5" id="KW-0961">Cell wall biogenesis/degradation</keyword>
<dbReference type="GO" id="GO:0005886">
    <property type="term" value="C:plasma membrane"/>
    <property type="evidence" value="ECO:0007669"/>
    <property type="project" value="UniProtKB-SubCell"/>
</dbReference>
<comment type="similarity">
    <text evidence="5">Belongs to the chitin synthase family.</text>
</comment>
<evidence type="ECO:0000256" key="3">
    <source>
        <dbReference type="ARBA" id="ARBA00023136"/>
    </source>
</evidence>
<dbReference type="GO" id="GO:0004100">
    <property type="term" value="F:chitin synthase activity"/>
    <property type="evidence" value="ECO:0007669"/>
    <property type="project" value="UniProtKB-UniRule"/>
</dbReference>
<protein>
    <recommendedName>
        <fullName evidence="5">Chitin synthase</fullName>
        <ecNumber evidence="5">2.4.1.16</ecNumber>
    </recommendedName>
</protein>
<comment type="caution">
    <text evidence="6">The sequence shown here is derived from an EMBL/GenBank/DDBJ whole genome shotgun (WGS) entry which is preliminary data.</text>
</comment>
<comment type="subcellular location">
    <subcellularLocation>
        <location evidence="5">Cell membrane</location>
        <topology evidence="5">Multi-pass membrane protein</topology>
    </subcellularLocation>
    <subcellularLocation>
        <location evidence="1">Membrane</location>
        <topology evidence="1">Multi-pass membrane protein</topology>
    </subcellularLocation>
</comment>
<keyword evidence="5" id="KW-0808">Transferase</keyword>
<keyword evidence="3" id="KW-0472">Membrane</keyword>
<keyword evidence="5" id="KW-1003">Cell membrane</keyword>
<dbReference type="GO" id="GO:0030428">
    <property type="term" value="C:cell septum"/>
    <property type="evidence" value="ECO:0007669"/>
    <property type="project" value="TreeGrafter"/>
</dbReference>
<dbReference type="PANTHER" id="PTHR22914">
    <property type="entry name" value="CHITIN SYNTHASE"/>
    <property type="match status" value="1"/>
</dbReference>
<organism evidence="6 7">
    <name type="scientific">Rhizoctonia solani</name>
    <dbReference type="NCBI Taxonomy" id="456999"/>
    <lineage>
        <taxon>Eukaryota</taxon>
        <taxon>Fungi</taxon>
        <taxon>Dikarya</taxon>
        <taxon>Basidiomycota</taxon>
        <taxon>Agaricomycotina</taxon>
        <taxon>Agaricomycetes</taxon>
        <taxon>Cantharellales</taxon>
        <taxon>Ceratobasidiaceae</taxon>
        <taxon>Rhizoctonia</taxon>
    </lineage>
</organism>
<dbReference type="Pfam" id="PF01644">
    <property type="entry name" value="Chitin_synth_1"/>
    <property type="match status" value="1"/>
</dbReference>
<dbReference type="EMBL" id="CAJMXA010001750">
    <property type="protein sequence ID" value="CAE6469016.1"/>
    <property type="molecule type" value="Genomic_DNA"/>
</dbReference>
<evidence type="ECO:0000313" key="6">
    <source>
        <dbReference type="EMBL" id="CAE6469016.1"/>
    </source>
</evidence>
<gene>
    <name evidence="6" type="ORF">RDB_LOCUS72000</name>
</gene>
<proteinExistence type="inferred from homology"/>
<evidence type="ECO:0000256" key="1">
    <source>
        <dbReference type="ARBA" id="ARBA00004141"/>
    </source>
</evidence>
<dbReference type="GO" id="GO:0071555">
    <property type="term" value="P:cell wall organization"/>
    <property type="evidence" value="ECO:0007669"/>
    <property type="project" value="UniProtKB-KW"/>
</dbReference>
<dbReference type="Proteomes" id="UP000663853">
    <property type="component" value="Unassembled WGS sequence"/>
</dbReference>
<dbReference type="AlphaFoldDB" id="A0A8H3BXJ0"/>
<dbReference type="GO" id="GO:0006031">
    <property type="term" value="P:chitin biosynthetic process"/>
    <property type="evidence" value="ECO:0007669"/>
    <property type="project" value="UniProtKB-UniRule"/>
</dbReference>
<keyword evidence="2" id="KW-0812">Transmembrane</keyword>
<evidence type="ECO:0000256" key="5">
    <source>
        <dbReference type="RuleBase" id="RU366040"/>
    </source>
</evidence>
<name>A0A8H3BXJ0_9AGAM</name>
<dbReference type="InterPro" id="IPR004835">
    <property type="entry name" value="Chitin_synth"/>
</dbReference>
<evidence type="ECO:0000256" key="2">
    <source>
        <dbReference type="ARBA" id="ARBA00022692"/>
    </source>
</evidence>
<accession>A0A8H3BXJ0</accession>